<keyword evidence="2" id="KW-1185">Reference proteome</keyword>
<name>A0A444WQ59_ARAHY</name>
<evidence type="ECO:0000313" key="1">
    <source>
        <dbReference type="EMBL" id="RYQ79558.1"/>
    </source>
</evidence>
<organism evidence="1 2">
    <name type="scientific">Arachis hypogaea</name>
    <name type="common">Peanut</name>
    <dbReference type="NCBI Taxonomy" id="3818"/>
    <lineage>
        <taxon>Eukaryota</taxon>
        <taxon>Viridiplantae</taxon>
        <taxon>Streptophyta</taxon>
        <taxon>Embryophyta</taxon>
        <taxon>Tracheophyta</taxon>
        <taxon>Spermatophyta</taxon>
        <taxon>Magnoliopsida</taxon>
        <taxon>eudicotyledons</taxon>
        <taxon>Gunneridae</taxon>
        <taxon>Pentapetalae</taxon>
        <taxon>rosids</taxon>
        <taxon>fabids</taxon>
        <taxon>Fabales</taxon>
        <taxon>Fabaceae</taxon>
        <taxon>Papilionoideae</taxon>
        <taxon>50 kb inversion clade</taxon>
        <taxon>dalbergioids sensu lato</taxon>
        <taxon>Dalbergieae</taxon>
        <taxon>Pterocarpus clade</taxon>
        <taxon>Arachis</taxon>
    </lineage>
</organism>
<sequence>MLTGRMSRWALLLSEYDVKLVTPTTIKNQALADLLSICPEKATIKELSDQIPRTIETVFDKISFEHVPRTENKHVNALATLESSVTIQNGQHTLEHRVVESSAKEERMSVEGKTNDWQTPIHEQIRTLTSPKKQEDFVSSMRKCSKKSNNGLLVKCVGEEEGKEKA</sequence>
<comment type="caution">
    <text evidence="1">The sequence shown here is derived from an EMBL/GenBank/DDBJ whole genome shotgun (WGS) entry which is preliminary data.</text>
</comment>
<dbReference type="PANTHER" id="PTHR48475">
    <property type="entry name" value="RIBONUCLEASE H"/>
    <property type="match status" value="1"/>
</dbReference>
<accession>A0A444WQ59</accession>
<proteinExistence type="predicted"/>
<dbReference type="EMBL" id="SDMP01000025">
    <property type="protein sequence ID" value="RYQ79558.1"/>
    <property type="molecule type" value="Genomic_DNA"/>
</dbReference>
<dbReference type="PANTHER" id="PTHR48475:SF1">
    <property type="entry name" value="RNASE H TYPE-1 DOMAIN-CONTAINING PROTEIN"/>
    <property type="match status" value="1"/>
</dbReference>
<dbReference type="Proteomes" id="UP000289738">
    <property type="component" value="Unassembled WGS sequence"/>
</dbReference>
<dbReference type="AlphaFoldDB" id="A0A444WQ59"/>
<evidence type="ECO:0008006" key="3">
    <source>
        <dbReference type="Google" id="ProtNLM"/>
    </source>
</evidence>
<gene>
    <name evidence="1" type="ORF">Ahy_Scaffold5g107782</name>
</gene>
<evidence type="ECO:0000313" key="2">
    <source>
        <dbReference type="Proteomes" id="UP000289738"/>
    </source>
</evidence>
<reference evidence="1 2" key="1">
    <citation type="submission" date="2019-01" db="EMBL/GenBank/DDBJ databases">
        <title>Sequencing of cultivated peanut Arachis hypogaea provides insights into genome evolution and oil improvement.</title>
        <authorList>
            <person name="Chen X."/>
        </authorList>
    </citation>
    <scope>NUCLEOTIDE SEQUENCE [LARGE SCALE GENOMIC DNA]</scope>
    <source>
        <strain evidence="2">cv. Fuhuasheng</strain>
        <tissue evidence="1">Leaves</tissue>
    </source>
</reference>
<protein>
    <recommendedName>
        <fullName evidence="3">RNase H type-1 domain-containing protein</fullName>
    </recommendedName>
</protein>